<dbReference type="RefSeq" id="XP_016233237.1">
    <property type="nucleotide sequence ID" value="XM_016382534.1"/>
</dbReference>
<organism evidence="8 9">
    <name type="scientific">Exophiala spinifera</name>
    <dbReference type="NCBI Taxonomy" id="91928"/>
    <lineage>
        <taxon>Eukaryota</taxon>
        <taxon>Fungi</taxon>
        <taxon>Dikarya</taxon>
        <taxon>Ascomycota</taxon>
        <taxon>Pezizomycotina</taxon>
        <taxon>Eurotiomycetes</taxon>
        <taxon>Chaetothyriomycetidae</taxon>
        <taxon>Chaetothyriales</taxon>
        <taxon>Herpotrichiellaceae</taxon>
        <taxon>Exophiala</taxon>
    </lineage>
</organism>
<dbReference type="InterPro" id="IPR052073">
    <property type="entry name" value="Amide_Lactam_Regulators"/>
</dbReference>
<dbReference type="SMART" id="SM00906">
    <property type="entry name" value="Fungal_trans"/>
    <property type="match status" value="1"/>
</dbReference>
<dbReference type="STRING" id="91928.A0A0D1YDI1"/>
<dbReference type="AlphaFoldDB" id="A0A0D1YDI1"/>
<proteinExistence type="predicted"/>
<feature type="domain" description="Xylanolytic transcriptional activator regulatory" evidence="7">
    <location>
        <begin position="269"/>
        <end position="341"/>
    </location>
</feature>
<dbReference type="PANTHER" id="PTHR47171:SF3">
    <property type="entry name" value="FARA-RELATED"/>
    <property type="match status" value="1"/>
</dbReference>
<keyword evidence="4" id="KW-0804">Transcription</keyword>
<evidence type="ECO:0000256" key="1">
    <source>
        <dbReference type="ARBA" id="ARBA00022833"/>
    </source>
</evidence>
<sequence length="666" mass="74647">MERPVRPSQQQSQARNDSPHHGVLPPFRDLVQRGTVAVSPSRPNAQQETVALGGSSSGDTTPGSVVDSWRPPNGNLERFDAFLGNHSDTYAPLFVDQLPQALAKTPAYGATGSSLESASLSRDHVPTVVSPKTAAEHPDHLDAADIAFLKAKGAFDLPPTNLQRELVESYFKYINPASPVVNQTRFRADFDRGVVSRLLLFAVFTAGSKACQSPLLIDVRGTRLKSGQQYFKITKALLDTSYETDKLTQVQALLLMSWWWDKHDDGRNMRTYAIKAISVAQSLGMGRWIQYPTSDPVLCGLWKKVWWCCVIRDATTSTASRLPLFLRDSDWDVPLLSADDFVEDDGLSCSESEIQFFIQLAKLSEMLGMVLMKNYRRILAQDRDFAMELDRLQREWFDNVPEELQYDVDDTQRHRYWPAYLNIYFFTMICIDGLERSGLKTQTQGKEQASDQYWSQARGLAAASMVIKTIRNLKAHGQIGQCHGFMINSLLYCLIYCKIEAESPRSEVRAYARQKYSICLNALYDFGQLWVSASYLHTVFEALQPAMNGSNQKPGPNSLFDQGDMQPWPSEVKSSAEIGNSVMRIILAAERPSGPLQLHDKDHDGVSPPDRQLTDTNLHPVSLDTLLQNDLSSFSPDLFGYNGNFSVDTMDTENWYGFLNMGGGTL</sequence>
<dbReference type="GO" id="GO:0003677">
    <property type="term" value="F:DNA binding"/>
    <property type="evidence" value="ECO:0007669"/>
    <property type="project" value="UniProtKB-KW"/>
</dbReference>
<dbReference type="OrthoDB" id="5121955at2759"/>
<dbReference type="HOGENOM" id="CLU_412210_0_0_1"/>
<feature type="compositionally biased region" description="Polar residues" evidence="6">
    <location>
        <begin position="7"/>
        <end position="16"/>
    </location>
</feature>
<dbReference type="VEuPathDB" id="FungiDB:PV08_08208"/>
<name>A0A0D1YDI1_9EURO</name>
<protein>
    <recommendedName>
        <fullName evidence="7">Xylanolytic transcriptional activator regulatory domain-containing protein</fullName>
    </recommendedName>
</protein>
<dbReference type="GO" id="GO:0008270">
    <property type="term" value="F:zinc ion binding"/>
    <property type="evidence" value="ECO:0007669"/>
    <property type="project" value="InterPro"/>
</dbReference>
<dbReference type="GeneID" id="27335291"/>
<evidence type="ECO:0000256" key="2">
    <source>
        <dbReference type="ARBA" id="ARBA00023015"/>
    </source>
</evidence>
<evidence type="ECO:0000313" key="8">
    <source>
        <dbReference type="EMBL" id="KIW13021.1"/>
    </source>
</evidence>
<evidence type="ECO:0000256" key="3">
    <source>
        <dbReference type="ARBA" id="ARBA00023125"/>
    </source>
</evidence>
<reference evidence="8 9" key="1">
    <citation type="submission" date="2015-01" db="EMBL/GenBank/DDBJ databases">
        <title>The Genome Sequence of Exophiala spinifera CBS89968.</title>
        <authorList>
            <consortium name="The Broad Institute Genomics Platform"/>
            <person name="Cuomo C."/>
            <person name="de Hoog S."/>
            <person name="Gorbushina A."/>
            <person name="Stielow B."/>
            <person name="Teixiera M."/>
            <person name="Abouelleil A."/>
            <person name="Chapman S.B."/>
            <person name="Priest M."/>
            <person name="Young S.K."/>
            <person name="Wortman J."/>
            <person name="Nusbaum C."/>
            <person name="Birren B."/>
        </authorList>
    </citation>
    <scope>NUCLEOTIDE SEQUENCE [LARGE SCALE GENOMIC DNA]</scope>
    <source>
        <strain evidence="8 9">CBS 89968</strain>
    </source>
</reference>
<feature type="compositionally biased region" description="Low complexity" evidence="6">
    <location>
        <begin position="53"/>
        <end position="64"/>
    </location>
</feature>
<keyword evidence="1" id="KW-0862">Zinc</keyword>
<dbReference type="Proteomes" id="UP000053328">
    <property type="component" value="Unassembled WGS sequence"/>
</dbReference>
<evidence type="ECO:0000259" key="7">
    <source>
        <dbReference type="SMART" id="SM00906"/>
    </source>
</evidence>
<dbReference type="EMBL" id="KN847497">
    <property type="protein sequence ID" value="KIW13021.1"/>
    <property type="molecule type" value="Genomic_DNA"/>
</dbReference>
<evidence type="ECO:0000313" key="9">
    <source>
        <dbReference type="Proteomes" id="UP000053328"/>
    </source>
</evidence>
<evidence type="ECO:0000256" key="5">
    <source>
        <dbReference type="ARBA" id="ARBA00023242"/>
    </source>
</evidence>
<dbReference type="InterPro" id="IPR007219">
    <property type="entry name" value="XnlR_reg_dom"/>
</dbReference>
<dbReference type="PANTHER" id="PTHR47171">
    <property type="entry name" value="FARA-RELATED"/>
    <property type="match status" value="1"/>
</dbReference>
<keyword evidence="9" id="KW-1185">Reference proteome</keyword>
<keyword evidence="3" id="KW-0238">DNA-binding</keyword>
<gene>
    <name evidence="8" type="ORF">PV08_08208</name>
</gene>
<accession>A0A0D1YDI1</accession>
<dbReference type="CDD" id="cd12148">
    <property type="entry name" value="fungal_TF_MHR"/>
    <property type="match status" value="1"/>
</dbReference>
<dbReference type="GO" id="GO:0006351">
    <property type="term" value="P:DNA-templated transcription"/>
    <property type="evidence" value="ECO:0007669"/>
    <property type="project" value="InterPro"/>
</dbReference>
<keyword evidence="2" id="KW-0805">Transcription regulation</keyword>
<evidence type="ECO:0000256" key="6">
    <source>
        <dbReference type="SAM" id="MobiDB-lite"/>
    </source>
</evidence>
<keyword evidence="5" id="KW-0539">Nucleus</keyword>
<feature type="region of interest" description="Disordered" evidence="6">
    <location>
        <begin position="1"/>
        <end position="72"/>
    </location>
</feature>
<evidence type="ECO:0000256" key="4">
    <source>
        <dbReference type="ARBA" id="ARBA00023163"/>
    </source>
</evidence>
<dbReference type="Pfam" id="PF04082">
    <property type="entry name" value="Fungal_trans"/>
    <property type="match status" value="1"/>
</dbReference>
<feature type="region of interest" description="Disordered" evidence="6">
    <location>
        <begin position="596"/>
        <end position="617"/>
    </location>
</feature>